<dbReference type="GeneID" id="30965610"/>
<keyword evidence="3" id="KW-0677">Repeat</keyword>
<dbReference type="InterPro" id="IPR001611">
    <property type="entry name" value="Leu-rich_rpt"/>
</dbReference>
<name>A0A1D2VDF8_9ASCO</name>
<evidence type="ECO:0000256" key="3">
    <source>
        <dbReference type="ARBA" id="ARBA00022737"/>
    </source>
</evidence>
<dbReference type="Proteomes" id="UP000095038">
    <property type="component" value="Unassembled WGS sequence"/>
</dbReference>
<dbReference type="OrthoDB" id="2013775at2759"/>
<keyword evidence="5" id="KW-0966">Cell projection</keyword>
<evidence type="ECO:0000313" key="7">
    <source>
        <dbReference type="Proteomes" id="UP000095038"/>
    </source>
</evidence>
<evidence type="ECO:0000256" key="4">
    <source>
        <dbReference type="ARBA" id="ARBA00023069"/>
    </source>
</evidence>
<evidence type="ECO:0000313" key="6">
    <source>
        <dbReference type="EMBL" id="ODV59734.1"/>
    </source>
</evidence>
<dbReference type="SMART" id="SM00365">
    <property type="entry name" value="LRR_SD22"/>
    <property type="match status" value="5"/>
</dbReference>
<dbReference type="Pfam" id="PF12799">
    <property type="entry name" value="LRR_4"/>
    <property type="match status" value="1"/>
</dbReference>
<sequence>MLNLSKNKINYINSKFFDNLVSLEILCLNGNRLKSLKFEKNSDNRYTFLPNLTRLELSGNFLHDLKFLNMNLDKCFTNLKKINLAKNNFNDISFLEALPLKHLEEINLQFNTIRRINLKKIKKLIKIDAYYNSIEVLPDLNDLIFLENLNLSNNKIKNISNGIINLKSLKKLNLSYNEIKKIENLPLIVNKDLELYLQGNKINSIDEFYFGKNIIKNENLKTIRIMISDIYLAGIKSKNSFRYIKDHIY</sequence>
<dbReference type="Gene3D" id="3.80.10.10">
    <property type="entry name" value="Ribonuclease Inhibitor"/>
    <property type="match status" value="2"/>
</dbReference>
<dbReference type="InterPro" id="IPR032675">
    <property type="entry name" value="LRR_dom_sf"/>
</dbReference>
<dbReference type="InterPro" id="IPR003591">
    <property type="entry name" value="Leu-rich_rpt_typical-subtyp"/>
</dbReference>
<gene>
    <name evidence="6" type="ORF">ASCRUDRAFT_71662</name>
</gene>
<dbReference type="STRING" id="1344418.A0A1D2VDF8"/>
<dbReference type="PANTHER" id="PTHR45973:SF9">
    <property type="entry name" value="LEUCINE-RICH REPEAT-CONTAINING PROTEIN 46"/>
    <property type="match status" value="1"/>
</dbReference>
<proteinExistence type="predicted"/>
<dbReference type="RefSeq" id="XP_020046041.1">
    <property type="nucleotide sequence ID" value="XM_020191974.1"/>
</dbReference>
<dbReference type="SMART" id="SM00369">
    <property type="entry name" value="LRR_TYP"/>
    <property type="match status" value="5"/>
</dbReference>
<protein>
    <submittedName>
        <fullName evidence="6">L domain-like protein</fullName>
    </submittedName>
</protein>
<dbReference type="AlphaFoldDB" id="A0A1D2VDF8"/>
<organism evidence="6 7">
    <name type="scientific">Ascoidea rubescens DSM 1968</name>
    <dbReference type="NCBI Taxonomy" id="1344418"/>
    <lineage>
        <taxon>Eukaryota</taxon>
        <taxon>Fungi</taxon>
        <taxon>Dikarya</taxon>
        <taxon>Ascomycota</taxon>
        <taxon>Saccharomycotina</taxon>
        <taxon>Saccharomycetes</taxon>
        <taxon>Ascoideaceae</taxon>
        <taxon>Ascoidea</taxon>
    </lineage>
</organism>
<evidence type="ECO:0000256" key="1">
    <source>
        <dbReference type="ARBA" id="ARBA00004138"/>
    </source>
</evidence>
<evidence type="ECO:0000256" key="5">
    <source>
        <dbReference type="ARBA" id="ARBA00023273"/>
    </source>
</evidence>
<dbReference type="PROSITE" id="PS51450">
    <property type="entry name" value="LRR"/>
    <property type="match status" value="3"/>
</dbReference>
<dbReference type="PANTHER" id="PTHR45973">
    <property type="entry name" value="PROTEIN PHOSPHATASE 1 REGULATORY SUBUNIT SDS22-RELATED"/>
    <property type="match status" value="1"/>
</dbReference>
<keyword evidence="2" id="KW-0433">Leucine-rich repeat</keyword>
<evidence type="ECO:0000256" key="2">
    <source>
        <dbReference type="ARBA" id="ARBA00022614"/>
    </source>
</evidence>
<dbReference type="PRINTS" id="PR00019">
    <property type="entry name" value="LEURICHRPT"/>
</dbReference>
<dbReference type="InterPro" id="IPR025875">
    <property type="entry name" value="Leu-rich_rpt_4"/>
</dbReference>
<dbReference type="EMBL" id="KV454485">
    <property type="protein sequence ID" value="ODV59734.1"/>
    <property type="molecule type" value="Genomic_DNA"/>
</dbReference>
<dbReference type="SUPFAM" id="SSF52047">
    <property type="entry name" value="RNI-like"/>
    <property type="match status" value="1"/>
</dbReference>
<comment type="subcellular location">
    <subcellularLocation>
        <location evidence="1">Cell projection</location>
        <location evidence="1">Cilium</location>
    </subcellularLocation>
</comment>
<keyword evidence="4" id="KW-0969">Cilium</keyword>
<dbReference type="InterPro" id="IPR050576">
    <property type="entry name" value="Cilia_flagella_integrity"/>
</dbReference>
<dbReference type="InParanoid" id="A0A1D2VDF8"/>
<keyword evidence="7" id="KW-1185">Reference proteome</keyword>
<accession>A0A1D2VDF8</accession>
<reference evidence="7" key="1">
    <citation type="submission" date="2016-05" db="EMBL/GenBank/DDBJ databases">
        <title>Comparative genomics of biotechnologically important yeasts.</title>
        <authorList>
            <consortium name="DOE Joint Genome Institute"/>
            <person name="Riley R."/>
            <person name="Haridas S."/>
            <person name="Wolfe K.H."/>
            <person name="Lopes M.R."/>
            <person name="Hittinger C.T."/>
            <person name="Goker M."/>
            <person name="Salamov A."/>
            <person name="Wisecaver J."/>
            <person name="Long T.M."/>
            <person name="Aerts A.L."/>
            <person name="Barry K."/>
            <person name="Choi C."/>
            <person name="Clum A."/>
            <person name="Coughlan A.Y."/>
            <person name="Deshpande S."/>
            <person name="Douglass A.P."/>
            <person name="Hanson S.J."/>
            <person name="Klenk H.-P."/>
            <person name="Labutti K."/>
            <person name="Lapidus A."/>
            <person name="Lindquist E."/>
            <person name="Lipzen A."/>
            <person name="Meier-Kolthoff J.P."/>
            <person name="Ohm R.A."/>
            <person name="Otillar R.P."/>
            <person name="Pangilinan J."/>
            <person name="Peng Y."/>
            <person name="Rokas A."/>
            <person name="Rosa C.A."/>
            <person name="Scheuner C."/>
            <person name="Sibirny A.A."/>
            <person name="Slot J.C."/>
            <person name="Stielow J.B."/>
            <person name="Sun H."/>
            <person name="Kurtzman C.P."/>
            <person name="Blackwell M."/>
            <person name="Grigoriev I.V."/>
            <person name="Jeffries T.W."/>
        </authorList>
    </citation>
    <scope>NUCLEOTIDE SEQUENCE [LARGE SCALE GENOMIC DNA]</scope>
    <source>
        <strain evidence="7">DSM 1968</strain>
    </source>
</reference>